<evidence type="ECO:0000259" key="4">
    <source>
        <dbReference type="PROSITE" id="PS50893"/>
    </source>
</evidence>
<keyword evidence="2" id="KW-0547">Nucleotide-binding</keyword>
<proteinExistence type="inferred from homology"/>
<gene>
    <name evidence="5" type="primary">sufC</name>
    <name evidence="5" type="ORF">IAC52_00250</name>
</gene>
<dbReference type="InterPro" id="IPR003439">
    <property type="entry name" value="ABC_transporter-like_ATP-bd"/>
</dbReference>
<comment type="caution">
    <text evidence="5">The sequence shown here is derived from an EMBL/GenBank/DDBJ whole genome shotgun (WGS) entry which is preliminary data.</text>
</comment>
<dbReference type="InterPro" id="IPR027417">
    <property type="entry name" value="P-loop_NTPase"/>
</dbReference>
<keyword evidence="3" id="KW-0067">ATP-binding</keyword>
<evidence type="ECO:0000313" key="5">
    <source>
        <dbReference type="EMBL" id="HIU44719.1"/>
    </source>
</evidence>
<dbReference type="SMART" id="SM00382">
    <property type="entry name" value="AAA"/>
    <property type="match status" value="1"/>
</dbReference>
<protein>
    <submittedName>
        <fullName evidence="5">Fe-S cluster assembly ATPase SufC</fullName>
    </submittedName>
</protein>
<dbReference type="InterPro" id="IPR003593">
    <property type="entry name" value="AAA+_ATPase"/>
</dbReference>
<feature type="domain" description="ABC transporter" evidence="4">
    <location>
        <begin position="4"/>
        <end position="244"/>
    </location>
</feature>
<dbReference type="GO" id="GO:0005524">
    <property type="term" value="F:ATP binding"/>
    <property type="evidence" value="ECO:0007669"/>
    <property type="project" value="UniProtKB-KW"/>
</dbReference>
<comment type="similarity">
    <text evidence="1">Belongs to the ABC transporter superfamily. Ycf16 family.</text>
</comment>
<evidence type="ECO:0000256" key="3">
    <source>
        <dbReference type="ARBA" id="ARBA00022840"/>
    </source>
</evidence>
<organism evidence="5 6">
    <name type="scientific">Candidatus Alloenteromonas pullicola</name>
    <dbReference type="NCBI Taxonomy" id="2840784"/>
    <lineage>
        <taxon>Bacteria</taxon>
        <taxon>Bacillati</taxon>
        <taxon>Bacillota</taxon>
        <taxon>Bacillota incertae sedis</taxon>
        <taxon>Candidatus Alloenteromonas</taxon>
    </lineage>
</organism>
<dbReference type="Proteomes" id="UP000824070">
    <property type="component" value="Unassembled WGS sequence"/>
</dbReference>
<dbReference type="PROSITE" id="PS50893">
    <property type="entry name" value="ABC_TRANSPORTER_2"/>
    <property type="match status" value="1"/>
</dbReference>
<evidence type="ECO:0000256" key="1">
    <source>
        <dbReference type="ARBA" id="ARBA00006216"/>
    </source>
</evidence>
<dbReference type="AlphaFoldDB" id="A0A9D1S1D9"/>
<evidence type="ECO:0000313" key="6">
    <source>
        <dbReference type="Proteomes" id="UP000824070"/>
    </source>
</evidence>
<dbReference type="GO" id="GO:0016887">
    <property type="term" value="F:ATP hydrolysis activity"/>
    <property type="evidence" value="ECO:0007669"/>
    <property type="project" value="InterPro"/>
</dbReference>
<name>A0A9D1S1D9_9FIRM</name>
<dbReference type="EMBL" id="DVMV01000004">
    <property type="protein sequence ID" value="HIU44719.1"/>
    <property type="molecule type" value="Genomic_DNA"/>
</dbReference>
<dbReference type="SUPFAM" id="SSF52540">
    <property type="entry name" value="P-loop containing nucleoside triphosphate hydrolases"/>
    <property type="match status" value="1"/>
</dbReference>
<reference evidence="5" key="1">
    <citation type="submission" date="2020-10" db="EMBL/GenBank/DDBJ databases">
        <authorList>
            <person name="Gilroy R."/>
        </authorList>
    </citation>
    <scope>NUCLEOTIDE SEQUENCE</scope>
    <source>
        <strain evidence="5">ChiGjej1B1-22543</strain>
    </source>
</reference>
<dbReference type="NCBIfam" id="TIGR01978">
    <property type="entry name" value="sufC"/>
    <property type="match status" value="1"/>
</dbReference>
<reference evidence="5" key="2">
    <citation type="journal article" date="2021" name="PeerJ">
        <title>Extensive microbial diversity within the chicken gut microbiome revealed by metagenomics and culture.</title>
        <authorList>
            <person name="Gilroy R."/>
            <person name="Ravi A."/>
            <person name="Getino M."/>
            <person name="Pursley I."/>
            <person name="Horton D.L."/>
            <person name="Alikhan N.F."/>
            <person name="Baker D."/>
            <person name="Gharbi K."/>
            <person name="Hall N."/>
            <person name="Watson M."/>
            <person name="Adriaenssens E.M."/>
            <person name="Foster-Nyarko E."/>
            <person name="Jarju S."/>
            <person name="Secka A."/>
            <person name="Antonio M."/>
            <person name="Oren A."/>
            <person name="Chaudhuri R.R."/>
            <person name="La Ragione R."/>
            <person name="Hildebrand F."/>
            <person name="Pallen M.J."/>
        </authorList>
    </citation>
    <scope>NUCLEOTIDE SEQUENCE</scope>
    <source>
        <strain evidence="5">ChiGjej1B1-22543</strain>
    </source>
</reference>
<sequence>MSLLEIRNLHVSVQGKKILDGIDLNLEEGETLALLGPNGHGKSTLLSTIMGNPAFTVESGSIAFKGQDLLKLSVDERSKAGLFLAMQIPPEIPGVNSADFLKAAMNARREKPMSLFEFYTALQNGYKEVGIPFQMSNRNLNEGFSGGEKKRSEILQMILLNPTLAMLDEIDSGLDVDAMQTVSECIRKQQEKGKSFLVVSHYARLYSLIHPTRAAVIVNGKVAVTGGPEVISRIDSEGYEWIKRELGIEIAKPVESMNKVSIGVCATRVAATKESK</sequence>
<dbReference type="CDD" id="cd03217">
    <property type="entry name" value="ABC_FeS_Assembly"/>
    <property type="match status" value="1"/>
</dbReference>
<accession>A0A9D1S1D9</accession>
<evidence type="ECO:0000256" key="2">
    <source>
        <dbReference type="ARBA" id="ARBA00022741"/>
    </source>
</evidence>
<dbReference type="InterPro" id="IPR010230">
    <property type="entry name" value="FeS-cluster_ATPase_SufC"/>
</dbReference>
<dbReference type="Gene3D" id="3.40.50.300">
    <property type="entry name" value="P-loop containing nucleotide triphosphate hydrolases"/>
    <property type="match status" value="1"/>
</dbReference>
<dbReference type="Pfam" id="PF00005">
    <property type="entry name" value="ABC_tran"/>
    <property type="match status" value="1"/>
</dbReference>
<dbReference type="PANTHER" id="PTHR43204">
    <property type="entry name" value="ABC TRANSPORTER I FAMILY MEMBER 6, CHLOROPLASTIC"/>
    <property type="match status" value="1"/>
</dbReference>
<dbReference type="PANTHER" id="PTHR43204:SF1">
    <property type="entry name" value="ABC TRANSPORTER I FAMILY MEMBER 6, CHLOROPLASTIC"/>
    <property type="match status" value="1"/>
</dbReference>